<keyword evidence="2 3" id="KW-0802">TPR repeat</keyword>
<name>A0AAD3H8R6_9STRA</name>
<dbReference type="Gene3D" id="1.25.40.10">
    <property type="entry name" value="Tetratricopeptide repeat domain"/>
    <property type="match status" value="3"/>
</dbReference>
<accession>A0AAD3H8R6</accession>
<dbReference type="Pfam" id="PF13424">
    <property type="entry name" value="TPR_12"/>
    <property type="match status" value="2"/>
</dbReference>
<feature type="repeat" description="TPR" evidence="3">
    <location>
        <begin position="272"/>
        <end position="305"/>
    </location>
</feature>
<dbReference type="PROSITE" id="PS50005">
    <property type="entry name" value="TPR"/>
    <property type="match status" value="4"/>
</dbReference>
<dbReference type="PANTHER" id="PTHR45641:SF19">
    <property type="entry name" value="NEPHROCYSTIN-3"/>
    <property type="match status" value="1"/>
</dbReference>
<feature type="repeat" description="TPR" evidence="3">
    <location>
        <begin position="103"/>
        <end position="136"/>
    </location>
</feature>
<dbReference type="InterPro" id="IPR019734">
    <property type="entry name" value="TPR_rpt"/>
</dbReference>
<dbReference type="PROSITE" id="PS50293">
    <property type="entry name" value="TPR_REGION"/>
    <property type="match status" value="1"/>
</dbReference>
<dbReference type="EMBL" id="BLLK01000047">
    <property type="protein sequence ID" value="GFH54168.1"/>
    <property type="molecule type" value="Genomic_DNA"/>
</dbReference>
<feature type="repeat" description="TPR" evidence="3">
    <location>
        <begin position="230"/>
        <end position="263"/>
    </location>
</feature>
<evidence type="ECO:0008006" key="6">
    <source>
        <dbReference type="Google" id="ProtNLM"/>
    </source>
</evidence>
<evidence type="ECO:0000256" key="3">
    <source>
        <dbReference type="PROSITE-ProRule" id="PRU00339"/>
    </source>
</evidence>
<dbReference type="SMART" id="SM00028">
    <property type="entry name" value="TPR"/>
    <property type="match status" value="9"/>
</dbReference>
<keyword evidence="5" id="KW-1185">Reference proteome</keyword>
<dbReference type="Pfam" id="PF13174">
    <property type="entry name" value="TPR_6"/>
    <property type="match status" value="1"/>
</dbReference>
<dbReference type="AlphaFoldDB" id="A0AAD3H8R6"/>
<proteinExistence type="predicted"/>
<evidence type="ECO:0000256" key="1">
    <source>
        <dbReference type="ARBA" id="ARBA00022737"/>
    </source>
</evidence>
<evidence type="ECO:0000313" key="4">
    <source>
        <dbReference type="EMBL" id="GFH54168.1"/>
    </source>
</evidence>
<dbReference type="PANTHER" id="PTHR45641">
    <property type="entry name" value="TETRATRICOPEPTIDE REPEAT PROTEIN (AFU_ORTHOLOGUE AFUA_6G03870)"/>
    <property type="match status" value="1"/>
</dbReference>
<gene>
    <name evidence="4" type="ORF">CTEN210_10644</name>
</gene>
<dbReference type="InterPro" id="IPR011990">
    <property type="entry name" value="TPR-like_helical_dom_sf"/>
</dbReference>
<dbReference type="Pfam" id="PF13181">
    <property type="entry name" value="TPR_8"/>
    <property type="match status" value="3"/>
</dbReference>
<dbReference type="Proteomes" id="UP001054902">
    <property type="component" value="Unassembled WGS sequence"/>
</dbReference>
<feature type="repeat" description="TPR" evidence="3">
    <location>
        <begin position="314"/>
        <end position="347"/>
    </location>
</feature>
<sequence>MFGCKSRKQANAIQNACHSKKGADVVKTKHEIVATTAKIDHDLQVVGESQVCWNPQEAPICGSQKEEEALLLVNLKNYDGAIDVYLEILSKYPQNSISNFDYARICTHLGDLYFIKGDFQNALKYYRRELGINEESHESYDEPTIADSLMRIAKTVSATQQYSYALKLFQKAFDIRKKVYGIEHAKTIETQLDIAWTYKHAGMYELSLAQFYGALGVQQKVYGMCHEELITTYSSLGKVLLEHGDFDQALTCCGKALDISREMHGNESSHTASAYFNLGRIYFEKGDCDKAIEKLEKSLVIRKSVFGDTHPKVAISYFHLGIALDKKGDVYDSLQCMKKAISIDEQTSMENEAAEKCSKIASMWAYQKGDYDTALDFLLKSLNLTMKKKKEATNQDTELDLQLAHRCETIAMVYLLKNNYDMAVNFYRRAYTIRCPIQGSSHKDVLRCCKSIGDVLLRIKNYDLALFYFGTALDMELKLKTVDRKVILHDYKRMERAFRLKGDEENANRYLQMTNALEKQLS</sequence>
<evidence type="ECO:0000313" key="5">
    <source>
        <dbReference type="Proteomes" id="UP001054902"/>
    </source>
</evidence>
<reference evidence="4 5" key="1">
    <citation type="journal article" date="2021" name="Sci. Rep.">
        <title>The genome of the diatom Chaetoceros tenuissimus carries an ancient integrated fragment of an extant virus.</title>
        <authorList>
            <person name="Hongo Y."/>
            <person name="Kimura K."/>
            <person name="Takaki Y."/>
            <person name="Yoshida Y."/>
            <person name="Baba S."/>
            <person name="Kobayashi G."/>
            <person name="Nagasaki K."/>
            <person name="Hano T."/>
            <person name="Tomaru Y."/>
        </authorList>
    </citation>
    <scope>NUCLEOTIDE SEQUENCE [LARGE SCALE GENOMIC DNA]</scope>
    <source>
        <strain evidence="4 5">NIES-3715</strain>
    </source>
</reference>
<dbReference type="SUPFAM" id="SSF48452">
    <property type="entry name" value="TPR-like"/>
    <property type="match status" value="2"/>
</dbReference>
<comment type="caution">
    <text evidence="4">The sequence shown here is derived from an EMBL/GenBank/DDBJ whole genome shotgun (WGS) entry which is preliminary data.</text>
</comment>
<protein>
    <recommendedName>
        <fullName evidence="6">Kinesin light chain</fullName>
    </recommendedName>
</protein>
<keyword evidence="1" id="KW-0677">Repeat</keyword>
<evidence type="ECO:0000256" key="2">
    <source>
        <dbReference type="ARBA" id="ARBA00022803"/>
    </source>
</evidence>
<organism evidence="4 5">
    <name type="scientific">Chaetoceros tenuissimus</name>
    <dbReference type="NCBI Taxonomy" id="426638"/>
    <lineage>
        <taxon>Eukaryota</taxon>
        <taxon>Sar</taxon>
        <taxon>Stramenopiles</taxon>
        <taxon>Ochrophyta</taxon>
        <taxon>Bacillariophyta</taxon>
        <taxon>Coscinodiscophyceae</taxon>
        <taxon>Chaetocerotophycidae</taxon>
        <taxon>Chaetocerotales</taxon>
        <taxon>Chaetocerotaceae</taxon>
        <taxon>Chaetoceros</taxon>
    </lineage>
</organism>